<evidence type="ECO:0000256" key="7">
    <source>
        <dbReference type="PROSITE-ProRule" id="PRU00176"/>
    </source>
</evidence>
<dbReference type="PROSITE" id="PS50102">
    <property type="entry name" value="RRM"/>
    <property type="match status" value="2"/>
</dbReference>
<evidence type="ECO:0000259" key="9">
    <source>
        <dbReference type="PROSITE" id="PS50102"/>
    </source>
</evidence>
<dbReference type="GO" id="GO:0003723">
    <property type="term" value="F:RNA binding"/>
    <property type="evidence" value="ECO:0007669"/>
    <property type="project" value="UniProtKB-UniRule"/>
</dbReference>
<evidence type="ECO:0000313" key="10">
    <source>
        <dbReference type="EMBL" id="KAK7874320.1"/>
    </source>
</evidence>
<dbReference type="SMART" id="SM00360">
    <property type="entry name" value="RRM"/>
    <property type="match status" value="2"/>
</dbReference>
<comment type="caution">
    <text evidence="10">The sequence shown here is derived from an EMBL/GenBank/DDBJ whole genome shotgun (WGS) entry which is preliminary data.</text>
</comment>
<accession>A0AAN9ZJ52</accession>
<dbReference type="GO" id="GO:0005634">
    <property type="term" value="C:nucleus"/>
    <property type="evidence" value="ECO:0007669"/>
    <property type="project" value="UniProtKB-SubCell"/>
</dbReference>
<feature type="compositionally biased region" description="Acidic residues" evidence="8">
    <location>
        <begin position="1"/>
        <end position="10"/>
    </location>
</feature>
<feature type="compositionally biased region" description="Acidic residues" evidence="8">
    <location>
        <begin position="31"/>
        <end position="46"/>
    </location>
</feature>
<organism evidence="10 11">
    <name type="scientific">Gryllus longicercus</name>
    <dbReference type="NCBI Taxonomy" id="2509291"/>
    <lineage>
        <taxon>Eukaryota</taxon>
        <taxon>Metazoa</taxon>
        <taxon>Ecdysozoa</taxon>
        <taxon>Arthropoda</taxon>
        <taxon>Hexapoda</taxon>
        <taxon>Insecta</taxon>
        <taxon>Pterygota</taxon>
        <taxon>Neoptera</taxon>
        <taxon>Polyneoptera</taxon>
        <taxon>Orthoptera</taxon>
        <taxon>Ensifera</taxon>
        <taxon>Gryllidea</taxon>
        <taxon>Grylloidea</taxon>
        <taxon>Gryllidae</taxon>
        <taxon>Gryllinae</taxon>
        <taxon>Gryllus</taxon>
    </lineage>
</organism>
<evidence type="ECO:0000313" key="11">
    <source>
        <dbReference type="Proteomes" id="UP001378592"/>
    </source>
</evidence>
<dbReference type="GO" id="GO:0008380">
    <property type="term" value="P:RNA splicing"/>
    <property type="evidence" value="ECO:0007669"/>
    <property type="project" value="UniProtKB-KW"/>
</dbReference>
<feature type="domain" description="RRM" evidence="9">
    <location>
        <begin position="654"/>
        <end position="730"/>
    </location>
</feature>
<dbReference type="SUPFAM" id="SSF54928">
    <property type="entry name" value="RNA-binding domain, RBD"/>
    <property type="match status" value="1"/>
</dbReference>
<keyword evidence="4 7" id="KW-0694">RNA-binding</keyword>
<dbReference type="InterPro" id="IPR035979">
    <property type="entry name" value="RBD_domain_sf"/>
</dbReference>
<evidence type="ECO:0000256" key="3">
    <source>
        <dbReference type="ARBA" id="ARBA00022737"/>
    </source>
</evidence>
<dbReference type="InterPro" id="IPR034217">
    <property type="entry name" value="SART3_RRM1"/>
</dbReference>
<dbReference type="InterPro" id="IPR012677">
    <property type="entry name" value="Nucleotide-bd_a/b_plait_sf"/>
</dbReference>
<dbReference type="PANTHER" id="PTHR17204">
    <property type="entry name" value="PRE-MRNA PROCESSING PROTEIN PRP39-RELATED"/>
    <property type="match status" value="1"/>
</dbReference>
<dbReference type="Pfam" id="PF00076">
    <property type="entry name" value="RRM_1"/>
    <property type="match status" value="2"/>
</dbReference>
<protein>
    <recommendedName>
        <fullName evidence="9">RRM domain-containing protein</fullName>
    </recommendedName>
</protein>
<dbReference type="EMBL" id="JAZDUA010000003">
    <property type="protein sequence ID" value="KAK7874320.1"/>
    <property type="molecule type" value="Genomic_DNA"/>
</dbReference>
<feature type="region of interest" description="Disordered" evidence="8">
    <location>
        <begin position="551"/>
        <end position="654"/>
    </location>
</feature>
<reference evidence="10 11" key="1">
    <citation type="submission" date="2024-03" db="EMBL/GenBank/DDBJ databases">
        <title>The genome assembly and annotation of the cricket Gryllus longicercus Weissman &amp; Gray.</title>
        <authorList>
            <person name="Szrajer S."/>
            <person name="Gray D."/>
            <person name="Ylla G."/>
        </authorList>
    </citation>
    <scope>NUCLEOTIDE SEQUENCE [LARGE SCALE GENOMIC DNA]</scope>
    <source>
        <strain evidence="10">DAG 2021-001</strain>
        <tissue evidence="10">Whole body minus gut</tissue>
    </source>
</reference>
<evidence type="ECO:0000256" key="4">
    <source>
        <dbReference type="ARBA" id="ARBA00022884"/>
    </source>
</evidence>
<comment type="subcellular location">
    <subcellularLocation>
        <location evidence="1">Nucleus</location>
    </subcellularLocation>
</comment>
<keyword evidence="3" id="KW-0677">Repeat</keyword>
<feature type="compositionally biased region" description="Basic residues" evidence="8">
    <location>
        <begin position="567"/>
        <end position="577"/>
    </location>
</feature>
<keyword evidence="11" id="KW-1185">Reference proteome</keyword>
<keyword evidence="2" id="KW-0507">mRNA processing</keyword>
<sequence>MASLEEDEGASNDNSNQMEVDRDSNASSPQQEEESSDSSSDDEAEQDQNIAILEQKISQNPYDYSANVELINTLRKAGDLDKLREARERMSQHFPLSPELWKAWLEDENKLATTVEERTTVKDLFERAVKDYVSVELWLEYVQFSIGFMGDQNGMDNVRAVFERALTAAGLHVSKGVVLWEAYREFEQCMLTMIEANADASDEDKEVQKRKLDSLFRRQLSVPLLEMERAYEEYVSWIGGGSREGQNGLDENVNRVYKKALEKLGKVLPFEMQLMSTPESRTDVYREYLDYEKGDGEPARVQCLYERALAELCLDPVLWLDYLKYVDTQLKIDSIVLSVCERAVRNCPWSAPLWVYYLRILERYKHPHQKLTEVMEQALGVGFSTAAEYRGLWMAYLDYLRRRVKWGEDEEEEQLKELRAAFNRACEHLAQFFGLQGDPTCMVLQAWARMEAVHAREMETTRRLWSDILSQGHDKTASMWLEYINLEKCYGDTKHLRRLYQRALAATQDWPESIGDAWLNFERDEGTLETFEACESKYEARMKAVLELREKQEAQQAAQQAESAAAHKGHRHDASKRKRDDVSRWAALAGQSVTVKRVPGSKLPSKPEGAKGNGEPTPSVSDADEPSKKKPRNESHTSGDHGVKVEHDPSKDNQTVFVSNLEYSTTEEQIRELFAPIGTITDLRLVKDFKGRSKGYCYVVYSSPAEAAEALKKDRESLAGRPVFVSKCDANKLKRQPVFKYSNELEKNKLFIRGLPLTTTKEELEDLFKSFGVLKDVRIVTYRNGHSKGLAYVEFVDEVNNIMFTWSL</sequence>
<proteinExistence type="predicted"/>
<dbReference type="AlphaFoldDB" id="A0AAN9ZJ52"/>
<feature type="region of interest" description="Disordered" evidence="8">
    <location>
        <begin position="1"/>
        <end position="46"/>
    </location>
</feature>
<feature type="compositionally biased region" description="Basic and acidic residues" evidence="8">
    <location>
        <begin position="625"/>
        <end position="651"/>
    </location>
</feature>
<dbReference type="FunFam" id="1.25.40.10:FF:000098">
    <property type="entry name" value="Squamous cell carcinoma antigen recognized by T-cells 3"/>
    <property type="match status" value="1"/>
</dbReference>
<dbReference type="SMART" id="SM00386">
    <property type="entry name" value="HAT"/>
    <property type="match status" value="9"/>
</dbReference>
<keyword evidence="6" id="KW-0539">Nucleus</keyword>
<dbReference type="Gene3D" id="1.25.40.10">
    <property type="entry name" value="Tetratricopeptide repeat domain"/>
    <property type="match status" value="2"/>
</dbReference>
<dbReference type="Gene3D" id="3.30.70.330">
    <property type="match status" value="2"/>
</dbReference>
<dbReference type="InterPro" id="IPR011990">
    <property type="entry name" value="TPR-like_helical_dom_sf"/>
</dbReference>
<dbReference type="SUPFAM" id="SSF48452">
    <property type="entry name" value="TPR-like"/>
    <property type="match status" value="1"/>
</dbReference>
<feature type="compositionally biased region" description="Low complexity" evidence="8">
    <location>
        <begin position="554"/>
        <end position="566"/>
    </location>
</feature>
<evidence type="ECO:0000256" key="5">
    <source>
        <dbReference type="ARBA" id="ARBA00023187"/>
    </source>
</evidence>
<dbReference type="Proteomes" id="UP001378592">
    <property type="component" value="Unassembled WGS sequence"/>
</dbReference>
<dbReference type="Pfam" id="PF05843">
    <property type="entry name" value="Suf"/>
    <property type="match status" value="1"/>
</dbReference>
<gene>
    <name evidence="10" type="ORF">R5R35_007795</name>
</gene>
<dbReference type="InterPro" id="IPR003107">
    <property type="entry name" value="HAT"/>
</dbReference>
<evidence type="ECO:0000256" key="8">
    <source>
        <dbReference type="SAM" id="MobiDB-lite"/>
    </source>
</evidence>
<evidence type="ECO:0000256" key="1">
    <source>
        <dbReference type="ARBA" id="ARBA00004123"/>
    </source>
</evidence>
<evidence type="ECO:0000256" key="6">
    <source>
        <dbReference type="ARBA" id="ARBA00023242"/>
    </source>
</evidence>
<dbReference type="CDD" id="cd12391">
    <property type="entry name" value="RRM1_SART3"/>
    <property type="match status" value="1"/>
</dbReference>
<name>A0AAN9ZJ52_9ORTH</name>
<feature type="domain" description="RRM" evidence="9">
    <location>
        <begin position="748"/>
        <end position="798"/>
    </location>
</feature>
<dbReference type="InterPro" id="IPR008847">
    <property type="entry name" value="Suf"/>
</dbReference>
<keyword evidence="5" id="KW-0508">mRNA splicing</keyword>
<dbReference type="PANTHER" id="PTHR17204:SF25">
    <property type="entry name" value="RRM DOMAIN-CONTAINING PROTEIN"/>
    <property type="match status" value="1"/>
</dbReference>
<dbReference type="InterPro" id="IPR000504">
    <property type="entry name" value="RRM_dom"/>
</dbReference>
<dbReference type="GO" id="GO:0006397">
    <property type="term" value="P:mRNA processing"/>
    <property type="evidence" value="ECO:0007669"/>
    <property type="project" value="UniProtKB-KW"/>
</dbReference>
<evidence type="ECO:0000256" key="2">
    <source>
        <dbReference type="ARBA" id="ARBA00022664"/>
    </source>
</evidence>